<feature type="active site" description="Proton acceptor" evidence="4">
    <location>
        <position position="16"/>
    </location>
</feature>
<evidence type="ECO:0000256" key="6">
    <source>
        <dbReference type="RuleBase" id="RU361187"/>
    </source>
</evidence>
<dbReference type="Gene3D" id="2.60.120.200">
    <property type="match status" value="1"/>
</dbReference>
<dbReference type="Proteomes" id="UP000091956">
    <property type="component" value="Unassembled WGS sequence"/>
</dbReference>
<dbReference type="OrthoDB" id="2139957at2759"/>
<gene>
    <name evidence="8" type="ORF">VE01_03192</name>
</gene>
<reference evidence="9" key="2">
    <citation type="journal article" date="2018" name="Nat. Commun.">
        <title>Extreme sensitivity to ultraviolet light in the fungal pathogen causing white-nose syndrome of bats.</title>
        <authorList>
            <person name="Palmer J.M."/>
            <person name="Drees K.P."/>
            <person name="Foster J.T."/>
            <person name="Lindner D.L."/>
        </authorList>
    </citation>
    <scope>NUCLEOTIDE SEQUENCE [LARGE SCALE GENOMIC DNA]</scope>
    <source>
        <strain evidence="9">UAMH 10579</strain>
    </source>
</reference>
<dbReference type="GO" id="GO:0005975">
    <property type="term" value="P:carbohydrate metabolic process"/>
    <property type="evidence" value="ECO:0007669"/>
    <property type="project" value="InterPro"/>
</dbReference>
<keyword evidence="2 6" id="KW-0378">Hydrolase</keyword>
<evidence type="ECO:0000256" key="5">
    <source>
        <dbReference type="PIRSR" id="PIRSR606710-2"/>
    </source>
</evidence>
<dbReference type="CDD" id="cd18617">
    <property type="entry name" value="GH43_XynB-like"/>
    <property type="match status" value="1"/>
</dbReference>
<dbReference type="PANTHER" id="PTHR42812">
    <property type="entry name" value="BETA-XYLOSIDASE"/>
    <property type="match status" value="1"/>
</dbReference>
<evidence type="ECO:0000256" key="4">
    <source>
        <dbReference type="PIRSR" id="PIRSR606710-1"/>
    </source>
</evidence>
<dbReference type="InterPro" id="IPR023296">
    <property type="entry name" value="Glyco_hydro_beta-prop_sf"/>
</dbReference>
<evidence type="ECO:0000256" key="2">
    <source>
        <dbReference type="ARBA" id="ARBA00022801"/>
    </source>
</evidence>
<dbReference type="Gene3D" id="2.115.10.20">
    <property type="entry name" value="Glycosyl hydrolase domain, family 43"/>
    <property type="match status" value="1"/>
</dbReference>
<dbReference type="PANTHER" id="PTHR42812:SF12">
    <property type="entry name" value="BETA-XYLOSIDASE-RELATED"/>
    <property type="match status" value="1"/>
</dbReference>
<dbReference type="SUPFAM" id="SSF49899">
    <property type="entry name" value="Concanavalin A-like lectins/glucanases"/>
    <property type="match status" value="1"/>
</dbReference>
<dbReference type="STRING" id="342668.A0A1B8GR36"/>
<accession>A0A1B8GR36</accession>
<dbReference type="GO" id="GO:0004553">
    <property type="term" value="F:hydrolase activity, hydrolyzing O-glycosyl compounds"/>
    <property type="evidence" value="ECO:0007669"/>
    <property type="project" value="InterPro"/>
</dbReference>
<dbReference type="Pfam" id="PF17851">
    <property type="entry name" value="GH43_C2"/>
    <property type="match status" value="1"/>
</dbReference>
<proteinExistence type="inferred from homology"/>
<dbReference type="GeneID" id="28836578"/>
<keyword evidence="3 6" id="KW-0326">Glycosidase</keyword>
<evidence type="ECO:0000256" key="3">
    <source>
        <dbReference type="ARBA" id="ARBA00023295"/>
    </source>
</evidence>
<keyword evidence="9" id="KW-1185">Reference proteome</keyword>
<dbReference type="RefSeq" id="XP_018132026.1">
    <property type="nucleotide sequence ID" value="XM_018272690.2"/>
</dbReference>
<protein>
    <recommendedName>
        <fullName evidence="7">Beta-xylosidase C-terminal Concanavalin A-like domain-containing protein</fullName>
    </recommendedName>
</protein>
<dbReference type="InterPro" id="IPR006710">
    <property type="entry name" value="Glyco_hydro_43"/>
</dbReference>
<dbReference type="InterPro" id="IPR041542">
    <property type="entry name" value="GH43_C2"/>
</dbReference>
<evidence type="ECO:0000256" key="1">
    <source>
        <dbReference type="ARBA" id="ARBA00009865"/>
    </source>
</evidence>
<dbReference type="InterPro" id="IPR013320">
    <property type="entry name" value="ConA-like_dom_sf"/>
</dbReference>
<evidence type="ECO:0000313" key="8">
    <source>
        <dbReference type="EMBL" id="OBT98293.1"/>
    </source>
</evidence>
<comment type="similarity">
    <text evidence="1 6">Belongs to the glycosyl hydrolase 43 family.</text>
</comment>
<dbReference type="SUPFAM" id="SSF75005">
    <property type="entry name" value="Arabinanase/levansucrase/invertase"/>
    <property type="match status" value="1"/>
</dbReference>
<evidence type="ECO:0000259" key="7">
    <source>
        <dbReference type="Pfam" id="PF17851"/>
    </source>
</evidence>
<evidence type="ECO:0000313" key="9">
    <source>
        <dbReference type="Proteomes" id="UP000091956"/>
    </source>
</evidence>
<feature type="domain" description="Beta-xylosidase C-terminal Concanavalin A-like" evidence="7">
    <location>
        <begin position="338"/>
        <end position="517"/>
    </location>
</feature>
<reference evidence="8 9" key="1">
    <citation type="submission" date="2016-03" db="EMBL/GenBank/DDBJ databases">
        <title>Comparative genomics of Pseudogymnoascus destructans, the fungus causing white-nose syndrome of bats.</title>
        <authorList>
            <person name="Palmer J.M."/>
            <person name="Drees K.P."/>
            <person name="Foster J.T."/>
            <person name="Lindner D.L."/>
        </authorList>
    </citation>
    <scope>NUCLEOTIDE SEQUENCE [LARGE SCALE GENOMIC DNA]</scope>
    <source>
        <strain evidence="8 9">UAMH 10579</strain>
    </source>
</reference>
<sequence length="520" mass="58444">MSSTDINPIIPGFAPDPSIVLVDDTFFLVNSSFHMFPGLPIYTSKDLTSWKHIGNAINRQSQLSLTVSRTRLCPRDEHGDVMLSNGGLYAPTIRYQNGTFYIVCTNIIHDCSSDDGKPENFIVSSSNIWSNEWSDAIYFDFNGIDPSIFFDDNRRAYIQGSAGPGPMTKIHLFEIDLKTGKKLSEEKKIWDGTGGIYPEGPHIYKKDGLYYLVISEGGTYEDHMITVARSKDIWGPYEQFENNPILTARGTDEYIQYTGHSDMFQDPQGRWWAVCLGVRKDESRLIMGRETFITTGEWPEGQWPSLNLVKSNPKFPGGTEVVRAEGTLPLTAELMVDYLYIRDAVLGDHRFSNGGKTITLTASQADMSQWEKPVTFVGKRQRLLKGNAMVTMHKPLISSGAHLMAGIAYYKDEHRYMKLFYDYSASEMVFEVVNNAKKISRTVRHDVQLGSVVALRIEYTERSFQLSYRNGPDSAAWIGFDGLDTLEMSGHDFVGPVIGIFAIATAQDAHVQFDDLEIDG</sequence>
<dbReference type="EMBL" id="KV460217">
    <property type="protein sequence ID" value="OBT98293.1"/>
    <property type="molecule type" value="Genomic_DNA"/>
</dbReference>
<dbReference type="InterPro" id="IPR051795">
    <property type="entry name" value="Glycosyl_Hydrlase_43"/>
</dbReference>
<feature type="active site" description="Proton donor" evidence="4">
    <location>
        <position position="199"/>
    </location>
</feature>
<name>A0A1B8GR36_9PEZI</name>
<feature type="site" description="Important for catalytic activity, responsible for pKa modulation of the active site Glu and correct orientation of both the proton donor and substrate" evidence="5">
    <location>
        <position position="145"/>
    </location>
</feature>
<dbReference type="Pfam" id="PF04616">
    <property type="entry name" value="Glyco_hydro_43"/>
    <property type="match status" value="1"/>
</dbReference>
<organism evidence="8 9">
    <name type="scientific">Pseudogymnoascus verrucosus</name>
    <dbReference type="NCBI Taxonomy" id="342668"/>
    <lineage>
        <taxon>Eukaryota</taxon>
        <taxon>Fungi</taxon>
        <taxon>Dikarya</taxon>
        <taxon>Ascomycota</taxon>
        <taxon>Pezizomycotina</taxon>
        <taxon>Leotiomycetes</taxon>
        <taxon>Thelebolales</taxon>
        <taxon>Thelebolaceae</taxon>
        <taxon>Pseudogymnoascus</taxon>
    </lineage>
</organism>
<dbReference type="AlphaFoldDB" id="A0A1B8GR36"/>